<dbReference type="EMBL" id="JAIWYP010000007">
    <property type="protein sequence ID" value="KAH3803160.1"/>
    <property type="molecule type" value="Genomic_DNA"/>
</dbReference>
<gene>
    <name evidence="1" type="ORF">DPMN_156861</name>
</gene>
<evidence type="ECO:0000313" key="2">
    <source>
        <dbReference type="Proteomes" id="UP000828390"/>
    </source>
</evidence>
<dbReference type="Proteomes" id="UP000828390">
    <property type="component" value="Unassembled WGS sequence"/>
</dbReference>
<comment type="caution">
    <text evidence="1">The sequence shown here is derived from an EMBL/GenBank/DDBJ whole genome shotgun (WGS) entry which is preliminary data.</text>
</comment>
<protein>
    <submittedName>
        <fullName evidence="1">Uncharacterized protein</fullName>
    </submittedName>
</protein>
<sequence>MSNIEILVKTDKKELFEILRDTSIGFLDLRMADCSSLASEILHTLNKVTKLHLRGTYTGRCDLKLPASIQSITLQNAECSSEWLCSFFITLSEVHHQVDCTMFDFLVKTSDTESGIERDITVIRSELLSCDLSHVKLNVEYNSIIPFELVRGTNINSLLLTADDDASLDLGTQSSFPGNSHDTF</sequence>
<dbReference type="AlphaFoldDB" id="A0A9D4FV08"/>
<name>A0A9D4FV08_DREPO</name>
<evidence type="ECO:0000313" key="1">
    <source>
        <dbReference type="EMBL" id="KAH3803160.1"/>
    </source>
</evidence>
<accession>A0A9D4FV08</accession>
<organism evidence="1 2">
    <name type="scientific">Dreissena polymorpha</name>
    <name type="common">Zebra mussel</name>
    <name type="synonym">Mytilus polymorpha</name>
    <dbReference type="NCBI Taxonomy" id="45954"/>
    <lineage>
        <taxon>Eukaryota</taxon>
        <taxon>Metazoa</taxon>
        <taxon>Spiralia</taxon>
        <taxon>Lophotrochozoa</taxon>
        <taxon>Mollusca</taxon>
        <taxon>Bivalvia</taxon>
        <taxon>Autobranchia</taxon>
        <taxon>Heteroconchia</taxon>
        <taxon>Euheterodonta</taxon>
        <taxon>Imparidentia</taxon>
        <taxon>Neoheterodontei</taxon>
        <taxon>Myida</taxon>
        <taxon>Dreissenoidea</taxon>
        <taxon>Dreissenidae</taxon>
        <taxon>Dreissena</taxon>
    </lineage>
</organism>
<reference evidence="1" key="2">
    <citation type="submission" date="2020-11" db="EMBL/GenBank/DDBJ databases">
        <authorList>
            <person name="McCartney M.A."/>
            <person name="Auch B."/>
            <person name="Kono T."/>
            <person name="Mallez S."/>
            <person name="Becker A."/>
            <person name="Gohl D.M."/>
            <person name="Silverstein K.A.T."/>
            <person name="Koren S."/>
            <person name="Bechman K.B."/>
            <person name="Herman A."/>
            <person name="Abrahante J.E."/>
            <person name="Garbe J."/>
        </authorList>
    </citation>
    <scope>NUCLEOTIDE SEQUENCE</scope>
    <source>
        <strain evidence="1">Duluth1</strain>
        <tissue evidence="1">Whole animal</tissue>
    </source>
</reference>
<reference evidence="1" key="1">
    <citation type="journal article" date="2019" name="bioRxiv">
        <title>The Genome of the Zebra Mussel, Dreissena polymorpha: A Resource for Invasive Species Research.</title>
        <authorList>
            <person name="McCartney M.A."/>
            <person name="Auch B."/>
            <person name="Kono T."/>
            <person name="Mallez S."/>
            <person name="Zhang Y."/>
            <person name="Obille A."/>
            <person name="Becker A."/>
            <person name="Abrahante J.E."/>
            <person name="Garbe J."/>
            <person name="Badalamenti J.P."/>
            <person name="Herman A."/>
            <person name="Mangelson H."/>
            <person name="Liachko I."/>
            <person name="Sullivan S."/>
            <person name="Sone E.D."/>
            <person name="Koren S."/>
            <person name="Silverstein K.A.T."/>
            <person name="Beckman K.B."/>
            <person name="Gohl D.M."/>
        </authorList>
    </citation>
    <scope>NUCLEOTIDE SEQUENCE</scope>
    <source>
        <strain evidence="1">Duluth1</strain>
        <tissue evidence="1">Whole animal</tissue>
    </source>
</reference>
<keyword evidence="2" id="KW-1185">Reference proteome</keyword>
<proteinExistence type="predicted"/>